<sequence length="401" mass="43121">MSVVMTEPLTVGQIDNELAERARELDLITSTMLELDKHQGLVLIRRYPPSGQTEARWLSVRDALAVMWEDLGRLRTILESANTLRGRRSRVDDDDRAELTRLLRGRPLEAARTAIPLAERSLAGPSELVSFVGLADLVARMNASFPFVAEFLDAVDAVNSRVLAGSAPLQHELDAIGARVLSTESDGAGLRAIAEGIAELLRRSATDPLALSVGEIDRTLADLGAALRRESAALAELTALAADRAGAIDRLRARLDTLRTAVERAETARTHAENSIRTGPLPTRPDPRTALAARLAALAATPGALVAVRELASDIDAAIQAAEDDHELARGLLDRRAELRGRLGAYQAKAARLGVSADDSVRAANEAALQVLSHRPCDLVAATRVVAQYQRLIADISGRRR</sequence>
<organism evidence="2 3">
    <name type="scientific">Nocardia callitridis</name>
    <dbReference type="NCBI Taxonomy" id="648753"/>
    <lineage>
        <taxon>Bacteria</taxon>
        <taxon>Bacillati</taxon>
        <taxon>Actinomycetota</taxon>
        <taxon>Actinomycetes</taxon>
        <taxon>Mycobacteriales</taxon>
        <taxon>Nocardiaceae</taxon>
        <taxon>Nocardia</taxon>
    </lineage>
</organism>
<evidence type="ECO:0000313" key="3">
    <source>
        <dbReference type="Proteomes" id="UP001500603"/>
    </source>
</evidence>
<dbReference type="EMBL" id="BAABJM010000002">
    <property type="protein sequence ID" value="GAA5050308.1"/>
    <property type="molecule type" value="Genomic_DNA"/>
</dbReference>
<evidence type="ECO:0000256" key="1">
    <source>
        <dbReference type="SAM" id="MobiDB-lite"/>
    </source>
</evidence>
<accession>A0ABP9K5D8</accession>
<keyword evidence="3" id="KW-1185">Reference proteome</keyword>
<gene>
    <name evidence="2" type="ORF">GCM10023318_20430</name>
</gene>
<name>A0ABP9K5D8_9NOCA</name>
<dbReference type="RefSeq" id="WP_345495000.1">
    <property type="nucleotide sequence ID" value="NZ_BAABJM010000002.1"/>
</dbReference>
<proteinExistence type="predicted"/>
<protein>
    <recommendedName>
        <fullName evidence="4">MerR family transcriptional regulator</fullName>
    </recommendedName>
</protein>
<evidence type="ECO:0000313" key="2">
    <source>
        <dbReference type="EMBL" id="GAA5050308.1"/>
    </source>
</evidence>
<feature type="region of interest" description="Disordered" evidence="1">
    <location>
        <begin position="266"/>
        <end position="285"/>
    </location>
</feature>
<dbReference type="Proteomes" id="UP001500603">
    <property type="component" value="Unassembled WGS sequence"/>
</dbReference>
<evidence type="ECO:0008006" key="4">
    <source>
        <dbReference type="Google" id="ProtNLM"/>
    </source>
</evidence>
<comment type="caution">
    <text evidence="2">The sequence shown here is derived from an EMBL/GenBank/DDBJ whole genome shotgun (WGS) entry which is preliminary data.</text>
</comment>
<reference evidence="3" key="1">
    <citation type="journal article" date="2019" name="Int. J. Syst. Evol. Microbiol.">
        <title>The Global Catalogue of Microorganisms (GCM) 10K type strain sequencing project: providing services to taxonomists for standard genome sequencing and annotation.</title>
        <authorList>
            <consortium name="The Broad Institute Genomics Platform"/>
            <consortium name="The Broad Institute Genome Sequencing Center for Infectious Disease"/>
            <person name="Wu L."/>
            <person name="Ma J."/>
        </authorList>
    </citation>
    <scope>NUCLEOTIDE SEQUENCE [LARGE SCALE GENOMIC DNA]</scope>
    <source>
        <strain evidence="3">JCM 18298</strain>
    </source>
</reference>